<feature type="region of interest" description="Disordered" evidence="4">
    <location>
        <begin position="871"/>
        <end position="890"/>
    </location>
</feature>
<feature type="region of interest" description="Disordered" evidence="4">
    <location>
        <begin position="224"/>
        <end position="243"/>
    </location>
</feature>
<feature type="compositionally biased region" description="Basic and acidic residues" evidence="4">
    <location>
        <begin position="225"/>
        <end position="234"/>
    </location>
</feature>
<comment type="caution">
    <text evidence="6">The sequence shown here is derived from an EMBL/GenBank/DDBJ whole genome shotgun (WGS) entry which is preliminary data.</text>
</comment>
<dbReference type="InterPro" id="IPR011989">
    <property type="entry name" value="ARM-like"/>
</dbReference>
<proteinExistence type="inferred from homology"/>
<feature type="compositionally biased region" description="Low complexity" evidence="4">
    <location>
        <begin position="817"/>
        <end position="828"/>
    </location>
</feature>
<protein>
    <recommendedName>
        <fullName evidence="5">Raptor N-terminal CASPase-like domain-containing protein</fullName>
    </recommendedName>
</protein>
<dbReference type="InterPro" id="IPR016024">
    <property type="entry name" value="ARM-type_fold"/>
</dbReference>
<name>A0AAV9ID61_9RHOD</name>
<dbReference type="GO" id="GO:0005737">
    <property type="term" value="C:cytoplasm"/>
    <property type="evidence" value="ECO:0007669"/>
    <property type="project" value="TreeGrafter"/>
</dbReference>
<dbReference type="EMBL" id="JANCYU010000029">
    <property type="protein sequence ID" value="KAK4525317.1"/>
    <property type="molecule type" value="Genomic_DNA"/>
</dbReference>
<organism evidence="6 7">
    <name type="scientific">Galdieria yellowstonensis</name>
    <dbReference type="NCBI Taxonomy" id="3028027"/>
    <lineage>
        <taxon>Eukaryota</taxon>
        <taxon>Rhodophyta</taxon>
        <taxon>Bangiophyceae</taxon>
        <taxon>Galdieriales</taxon>
        <taxon>Galdieriaceae</taxon>
        <taxon>Galdieria</taxon>
    </lineage>
</organism>
<dbReference type="GO" id="GO:0030674">
    <property type="term" value="F:protein-macromolecule adaptor activity"/>
    <property type="evidence" value="ECO:0007669"/>
    <property type="project" value="TreeGrafter"/>
</dbReference>
<dbReference type="InterPro" id="IPR015943">
    <property type="entry name" value="WD40/YVTN_repeat-like_dom_sf"/>
</dbReference>
<evidence type="ECO:0000256" key="1">
    <source>
        <dbReference type="ARBA" id="ARBA00009257"/>
    </source>
</evidence>
<dbReference type="Gene3D" id="2.130.10.10">
    <property type="entry name" value="YVTN repeat-like/Quinoprotein amine dehydrogenase"/>
    <property type="match status" value="2"/>
</dbReference>
<dbReference type="Proteomes" id="UP001300502">
    <property type="component" value="Unassembled WGS sequence"/>
</dbReference>
<keyword evidence="3" id="KW-0677">Repeat</keyword>
<dbReference type="InterPro" id="IPR001680">
    <property type="entry name" value="WD40_rpt"/>
</dbReference>
<dbReference type="InterPro" id="IPR036322">
    <property type="entry name" value="WD40_repeat_dom_sf"/>
</dbReference>
<dbReference type="GO" id="GO:0030307">
    <property type="term" value="P:positive regulation of cell growth"/>
    <property type="evidence" value="ECO:0007669"/>
    <property type="project" value="TreeGrafter"/>
</dbReference>
<dbReference type="InterPro" id="IPR004083">
    <property type="entry name" value="Raptor"/>
</dbReference>
<dbReference type="PANTHER" id="PTHR12848:SF16">
    <property type="entry name" value="REGULATORY-ASSOCIATED PROTEIN OF MTOR"/>
    <property type="match status" value="1"/>
</dbReference>
<evidence type="ECO:0000313" key="6">
    <source>
        <dbReference type="EMBL" id="KAK4525317.1"/>
    </source>
</evidence>
<keyword evidence="7" id="KW-1185">Reference proteome</keyword>
<evidence type="ECO:0000313" key="7">
    <source>
        <dbReference type="Proteomes" id="UP001300502"/>
    </source>
</evidence>
<comment type="similarity">
    <text evidence="1">Belongs to the WD repeat RAPTOR family.</text>
</comment>
<reference evidence="6 7" key="1">
    <citation type="submission" date="2022-07" db="EMBL/GenBank/DDBJ databases">
        <title>Genome-wide signatures of adaptation to extreme environments.</title>
        <authorList>
            <person name="Cho C.H."/>
            <person name="Yoon H.S."/>
        </authorList>
    </citation>
    <scope>NUCLEOTIDE SEQUENCE [LARGE SCALE GENOMIC DNA]</scope>
    <source>
        <strain evidence="6 7">108.79 E11</strain>
    </source>
</reference>
<feature type="region of interest" description="Disordered" evidence="4">
    <location>
        <begin position="791"/>
        <end position="847"/>
    </location>
</feature>
<dbReference type="GO" id="GO:0031931">
    <property type="term" value="C:TORC1 complex"/>
    <property type="evidence" value="ECO:0007669"/>
    <property type="project" value="InterPro"/>
</dbReference>
<dbReference type="SMART" id="SM01302">
    <property type="entry name" value="Raptor_N"/>
    <property type="match status" value="1"/>
</dbReference>
<dbReference type="GO" id="GO:0009267">
    <property type="term" value="P:cellular response to starvation"/>
    <property type="evidence" value="ECO:0007669"/>
    <property type="project" value="TreeGrafter"/>
</dbReference>
<dbReference type="PANTHER" id="PTHR12848">
    <property type="entry name" value="REGULATORY-ASSOCIATED PROTEIN OF MTOR"/>
    <property type="match status" value="1"/>
</dbReference>
<dbReference type="GO" id="GO:0010506">
    <property type="term" value="P:regulation of autophagy"/>
    <property type="evidence" value="ECO:0007669"/>
    <property type="project" value="TreeGrafter"/>
</dbReference>
<evidence type="ECO:0000256" key="4">
    <source>
        <dbReference type="SAM" id="MobiDB-lite"/>
    </source>
</evidence>
<accession>A0AAV9ID61</accession>
<feature type="domain" description="Raptor N-terminal CASPase-like" evidence="5">
    <location>
        <begin position="41"/>
        <end position="194"/>
    </location>
</feature>
<dbReference type="Gene3D" id="1.25.10.10">
    <property type="entry name" value="Leucine-rich Repeat Variant"/>
    <property type="match status" value="1"/>
</dbReference>
<dbReference type="InterPro" id="IPR029347">
    <property type="entry name" value="Raptor_N"/>
</dbReference>
<dbReference type="GO" id="GO:0071230">
    <property type="term" value="P:cellular response to amino acid stimulus"/>
    <property type="evidence" value="ECO:0007669"/>
    <property type="project" value="TreeGrafter"/>
</dbReference>
<evidence type="ECO:0000256" key="2">
    <source>
        <dbReference type="ARBA" id="ARBA00022574"/>
    </source>
</evidence>
<evidence type="ECO:0000256" key="3">
    <source>
        <dbReference type="ARBA" id="ARBA00022737"/>
    </source>
</evidence>
<dbReference type="SUPFAM" id="SSF50978">
    <property type="entry name" value="WD40 repeat-like"/>
    <property type="match status" value="1"/>
</dbReference>
<feature type="compositionally biased region" description="Basic and acidic residues" evidence="4">
    <location>
        <begin position="831"/>
        <end position="840"/>
    </location>
</feature>
<feature type="compositionally biased region" description="Low complexity" evidence="4">
    <location>
        <begin position="876"/>
        <end position="885"/>
    </location>
</feature>
<dbReference type="Pfam" id="PF14538">
    <property type="entry name" value="Raptor_N"/>
    <property type="match status" value="1"/>
</dbReference>
<dbReference type="SMART" id="SM00320">
    <property type="entry name" value="WD40"/>
    <property type="match status" value="4"/>
</dbReference>
<keyword evidence="2" id="KW-0853">WD repeat</keyword>
<dbReference type="PRINTS" id="PR01547">
    <property type="entry name" value="YEAST176DUF"/>
</dbReference>
<dbReference type="SUPFAM" id="SSF48371">
    <property type="entry name" value="ARM repeat"/>
    <property type="match status" value="1"/>
</dbReference>
<dbReference type="GO" id="GO:0031929">
    <property type="term" value="P:TOR signaling"/>
    <property type="evidence" value="ECO:0007669"/>
    <property type="project" value="InterPro"/>
</dbReference>
<sequence>MSLWNYLLNSEHLELLDASEARKTAALAGDSHIESWRIRYRLKTVCVALVICLNVGVDPPDIIKPKPCARLECWIDPTSLPSQKAIESIGKALQLQYERWQPRARYKVAADPTVEEVKKLCVSLRRSAKEERVLFHYNGHGVPRPTANGEIWVFNKNYTQYIPLSLYDLQTWLGVPSIYVFDCSSAGLAVSCFLQLAEHRMNEPKTTTQAEGRLQQEEMEATYFQDHKSTDRESPSSSDFLSSTESVSFKDSILLAACRGDEVLPTNPNYPADIFTACLTTPIKIALRWFLSRTMVSGLSVEMLDHIPGKLNDRKTMLGELNWIFTAITDTIAWNTLPRPLFKRLFRQDLLVASLFRNYILAERIMKSLNCNPVTYPELPPMCNHPLWQSWDYTVELCLAQLPAILSSAEAAGISRESINGSLSSVPSPTVSDSQVVDNVNFTEDNRTNRYIDRIPYDPIPFFDDQITAFEIWLDMADEQEEAPEQLPIVLQVLLSQSYRLRALRLLSRFFELGSWAVDLGLSVGIFPYVLKLLQSPSKEIREELVYIWGKIVCQDHSCAVDLVRDGGHLYFVDFLEYDGTPEECKAMALYVLSVVSTVLPEKLKEARIMSVLISQCKYKHSSLVRKWAFLCLAKVFKHVTSVIDEIVNLEEFMDLILFTMRQDESPEVRASVLYTLEFFPPVKAVRFQNLAFDLPPPLTSLSFDDAVFPLILHLIHTSCQEASPIVRREVVKLVVRTKKHLREQSYAFTDQDGGRTMQLVSEFLWDVLKFLSTDPQTEISALVREILKDMSSSSSEEQMQRGSVAKKSSEHMDVASNASSLSSSPGSLEEVMHSRKDSLPRSSNSMPRVMSIEGISQLFRGFTSKGKFQDVPVRSSSLPQSSQSFTGRDSIASEKPWQLPSLYDWNQGAIMYLRAPYSTGTCNVSSGSIFGSENNATNVTKWRVESDTVADSKVKSLKEVAILDVGGGSVTSLAFGSGATLLVGSSRGEVSEWDYQKGIRKLAFLNGEDSVSHIFYGGDMELKYIDDTFSVIITGSKWGEVKIWRLYRDKSNVRLITSWRNFERAYYDQPTQNRPRLTMSYNAFTARIASNSDDFLNIWDIPSERLFKKYSLGEQTNICSTCWTCPVEVMGPHVVFSGTLQGNLTLVDTRCSESEVIKCQVGDIHDHREVISVESQRTAACDRLISASTSGRVVVWDPRTITQTRGGQLLEIEAFGSELSAMTARNNASTILAGSKKNCIKIFGSQGSMLRMIRYHEGSMSSQIGAVTSMTCHPESPRFAFGCADSVASVYE</sequence>
<evidence type="ECO:0000259" key="5">
    <source>
        <dbReference type="SMART" id="SM01302"/>
    </source>
</evidence>
<gene>
    <name evidence="6" type="ORF">GAYE_SCF09G3225</name>
</gene>